<dbReference type="PANTHER" id="PTHR43272:SF32">
    <property type="entry name" value="AMP-DEPENDENT SYNTHETASE_LIGASE DOMAIN-CONTAINING PROTEIN"/>
    <property type="match status" value="1"/>
</dbReference>
<dbReference type="CDD" id="cd05907">
    <property type="entry name" value="VL_LC_FACS_like"/>
    <property type="match status" value="1"/>
</dbReference>
<gene>
    <name evidence="8" type="ORF">AXF14_08435</name>
</gene>
<comment type="similarity">
    <text evidence="1">Belongs to the ATP-dependent AMP-binding enzyme family.</text>
</comment>
<dbReference type="STRING" id="111015.AXF14_08435"/>
<dbReference type="KEGG" id="ard:AXF14_08435"/>
<evidence type="ECO:0000313" key="8">
    <source>
        <dbReference type="EMBL" id="AMD87606.1"/>
    </source>
</evidence>
<evidence type="ECO:0000256" key="4">
    <source>
        <dbReference type="ARBA" id="ARBA00023098"/>
    </source>
</evidence>
<evidence type="ECO:0000256" key="1">
    <source>
        <dbReference type="ARBA" id="ARBA00006432"/>
    </source>
</evidence>
<dbReference type="PANTHER" id="PTHR43272">
    <property type="entry name" value="LONG-CHAIN-FATTY-ACID--COA LIGASE"/>
    <property type="match status" value="1"/>
</dbReference>
<evidence type="ECO:0000256" key="6">
    <source>
        <dbReference type="SAM" id="MobiDB-lite"/>
    </source>
</evidence>
<accession>A0A120KLI3</accession>
<dbReference type="GO" id="GO:0016020">
    <property type="term" value="C:membrane"/>
    <property type="evidence" value="ECO:0007669"/>
    <property type="project" value="TreeGrafter"/>
</dbReference>
<dbReference type="PROSITE" id="PS00455">
    <property type="entry name" value="AMP_BINDING"/>
    <property type="match status" value="1"/>
</dbReference>
<dbReference type="InterPro" id="IPR020845">
    <property type="entry name" value="AMP-binding_CS"/>
</dbReference>
<evidence type="ECO:0000313" key="9">
    <source>
        <dbReference type="Proteomes" id="UP000065220"/>
    </source>
</evidence>
<evidence type="ECO:0000259" key="7">
    <source>
        <dbReference type="Pfam" id="PF00501"/>
    </source>
</evidence>
<dbReference type="Pfam" id="PF23562">
    <property type="entry name" value="AMP-binding_C_3"/>
    <property type="match status" value="1"/>
</dbReference>
<proteinExistence type="inferred from homology"/>
<dbReference type="AlphaFoldDB" id="A0A120KLI3"/>
<name>A0A120KLI3_ACTRD</name>
<keyword evidence="3" id="KW-0276">Fatty acid metabolism</keyword>
<reference evidence="9" key="1">
    <citation type="submission" date="2016-02" db="EMBL/GenBank/DDBJ databases">
        <authorList>
            <person name="Holder M.E."/>
            <person name="Ajami N.J."/>
            <person name="Petrosino J.F."/>
        </authorList>
    </citation>
    <scope>NUCLEOTIDE SEQUENCE [LARGE SCALE GENOMIC DNA]</scope>
    <source>
        <strain evidence="9">CCUG 36733</strain>
    </source>
</reference>
<evidence type="ECO:0000256" key="5">
    <source>
        <dbReference type="ARBA" id="ARBA00032875"/>
    </source>
</evidence>
<keyword evidence="4" id="KW-0443">Lipid metabolism</keyword>
<feature type="domain" description="AMP-dependent synthetase/ligase" evidence="7">
    <location>
        <begin position="50"/>
        <end position="454"/>
    </location>
</feature>
<protein>
    <recommendedName>
        <fullName evidence="5">Acyl-CoA synthetase</fullName>
    </recommendedName>
</protein>
<dbReference type="EMBL" id="CP014228">
    <property type="protein sequence ID" value="AMD87606.1"/>
    <property type="molecule type" value="Genomic_DNA"/>
</dbReference>
<dbReference type="InterPro" id="IPR042099">
    <property type="entry name" value="ANL_N_sf"/>
</dbReference>
<keyword evidence="2 8" id="KW-0436">Ligase</keyword>
<dbReference type="Pfam" id="PF00501">
    <property type="entry name" value="AMP-binding"/>
    <property type="match status" value="1"/>
</dbReference>
<organism evidence="8 9">
    <name type="scientific">Actinomyces radicidentis</name>
    <dbReference type="NCBI Taxonomy" id="111015"/>
    <lineage>
        <taxon>Bacteria</taxon>
        <taxon>Bacillati</taxon>
        <taxon>Actinomycetota</taxon>
        <taxon>Actinomycetes</taxon>
        <taxon>Actinomycetales</taxon>
        <taxon>Actinomycetaceae</taxon>
        <taxon>Actinomyces</taxon>
    </lineage>
</organism>
<sequence length="639" mass="68534">MTPRSAEAPHLSASTLPDHQRPLVENGVTTGPITREPDETMTVPWLLTDRVARAPRSTLIERKSPLGNQWVKVTAEAFLDDVDRVAAGLMGMGLQAGETVGVMAHTSYEWTLLDFAIATAGLVSVPVYETDSADQIEWILEDGGLRLVVAETTALAEVVRSAVASFGSSHPDAAPTEVLSLDRDALTTIVSAGDGVAREELEARRDAVRGSDTYSIVYTSGTTGRPKGVELTHNNGAGLAWNGVRWLPNVLTGEHVRILLFLPLAHVYARLLELVSVAGDGVLGHTPDAKTLLPDLQAFGPSYVLAVPRVMEKIYNAADAKAGSGARLKTFRWAAKVAIQYSRALDTEAGPSLQLRTAHAVADRLVFHQIRDLLGPNAKYAISGGGPLGERLGHFYRGIGINILEGYGLTETIGPASVNLDTLNKIGTVGPPVCGVSARVGESGEIELKGISLFARYRNNPEANAESFTEDGWFRTGDIGSIDEEGWIRITGRKKELIVTAGGKNVAPTILEDRLRGHPLVSQVMVVGDGEPFIGALITLDKEMLPQWLANHGLPAMDVVEASRNPQVLAALDRAIARTNRAVSRAESIRSYRVLTTDFTEANGLLTPSLKVKRGEVMKAHADAIADIYKTTRKGPTDA</sequence>
<keyword evidence="9" id="KW-1185">Reference proteome</keyword>
<dbReference type="GO" id="GO:0004467">
    <property type="term" value="F:long-chain fatty acid-CoA ligase activity"/>
    <property type="evidence" value="ECO:0007669"/>
    <property type="project" value="TreeGrafter"/>
</dbReference>
<evidence type="ECO:0000256" key="3">
    <source>
        <dbReference type="ARBA" id="ARBA00022832"/>
    </source>
</evidence>
<dbReference type="Gene3D" id="3.40.50.12780">
    <property type="entry name" value="N-terminal domain of ligase-like"/>
    <property type="match status" value="1"/>
</dbReference>
<dbReference type="InterPro" id="IPR000873">
    <property type="entry name" value="AMP-dep_synth/lig_dom"/>
</dbReference>
<feature type="region of interest" description="Disordered" evidence="6">
    <location>
        <begin position="1"/>
        <end position="37"/>
    </location>
</feature>
<dbReference type="SUPFAM" id="SSF56801">
    <property type="entry name" value="Acetyl-CoA synthetase-like"/>
    <property type="match status" value="1"/>
</dbReference>
<dbReference type="Proteomes" id="UP000065220">
    <property type="component" value="Chromosome"/>
</dbReference>
<evidence type="ECO:0000256" key="2">
    <source>
        <dbReference type="ARBA" id="ARBA00022598"/>
    </source>
</evidence>